<name>A0AAV2M1I4_KNICA</name>
<gene>
    <name evidence="4" type="ORF">KC01_LOCUS34226</name>
</gene>
<evidence type="ECO:0000256" key="2">
    <source>
        <dbReference type="SAM" id="MobiDB-lite"/>
    </source>
</evidence>
<feature type="region of interest" description="Disordered" evidence="2">
    <location>
        <begin position="1"/>
        <end position="72"/>
    </location>
</feature>
<dbReference type="InterPro" id="IPR025740">
    <property type="entry name" value="FAM110"/>
</dbReference>
<dbReference type="InterPro" id="IPR025741">
    <property type="entry name" value="FAM110_C"/>
</dbReference>
<feature type="compositionally biased region" description="Polar residues" evidence="2">
    <location>
        <begin position="1"/>
        <end position="65"/>
    </location>
</feature>
<evidence type="ECO:0000313" key="5">
    <source>
        <dbReference type="Proteomes" id="UP001497482"/>
    </source>
</evidence>
<keyword evidence="5" id="KW-1185">Reference proteome</keyword>
<feature type="compositionally biased region" description="Basic and acidic residues" evidence="2">
    <location>
        <begin position="177"/>
        <end position="189"/>
    </location>
</feature>
<feature type="compositionally biased region" description="Pro residues" evidence="2">
    <location>
        <begin position="136"/>
        <end position="148"/>
    </location>
</feature>
<dbReference type="PANTHER" id="PTHR14758:SF4">
    <property type="entry name" value="PROTEIN FAM110A"/>
    <property type="match status" value="1"/>
</dbReference>
<evidence type="ECO:0000313" key="4">
    <source>
        <dbReference type="EMBL" id="CAL1607159.1"/>
    </source>
</evidence>
<dbReference type="PANTHER" id="PTHR14758">
    <property type="entry name" value="AGAP005440-PA"/>
    <property type="match status" value="1"/>
</dbReference>
<evidence type="ECO:0000259" key="3">
    <source>
        <dbReference type="Pfam" id="PF14160"/>
    </source>
</evidence>
<dbReference type="EMBL" id="OZ035827">
    <property type="protein sequence ID" value="CAL1607159.1"/>
    <property type="molecule type" value="Genomic_DNA"/>
</dbReference>
<dbReference type="AlphaFoldDB" id="A0AAV2M1I4"/>
<accession>A0AAV2M1I4</accession>
<sequence>MDENTTKAQSSGHFRPSNATPQFRPSNAAPQFRPSNAAPQFRPSNAAPQFRPSNAAPQFRPSNAAPQPPIVPITCQLSGQLQCYSRRGPSLDLGILNDLINVCDEATPPSPSPSPKATAPLSSEGTGQNCLRDQNRPPPLPPRPPAKPRPSTNLFPPSKPSPPATPLPPPPCLPLIRRVDVRPQSDHRTPQRRPLRPLPSAQATSPCSATPPRIPPSSPALTRLSNSSSHRLRRSLSDLSDRMSDRALFFSLCGTDPSDLQATRACSDIVEPARASSDIVGFGWSEGEEGEGREEAEEGGTNVGRTPYSISVVERNARVIKWLYGIRQARDK</sequence>
<feature type="compositionally biased region" description="Pro residues" evidence="2">
    <location>
        <begin position="157"/>
        <end position="173"/>
    </location>
</feature>
<feature type="domain" description="Centrosome-associated FAM110 C-terminal" evidence="3">
    <location>
        <begin position="232"/>
        <end position="329"/>
    </location>
</feature>
<feature type="region of interest" description="Disordered" evidence="2">
    <location>
        <begin position="282"/>
        <end position="306"/>
    </location>
</feature>
<organism evidence="4 5">
    <name type="scientific">Knipowitschia caucasica</name>
    <name type="common">Caucasian dwarf goby</name>
    <name type="synonym">Pomatoschistus caucasicus</name>
    <dbReference type="NCBI Taxonomy" id="637954"/>
    <lineage>
        <taxon>Eukaryota</taxon>
        <taxon>Metazoa</taxon>
        <taxon>Chordata</taxon>
        <taxon>Craniata</taxon>
        <taxon>Vertebrata</taxon>
        <taxon>Euteleostomi</taxon>
        <taxon>Actinopterygii</taxon>
        <taxon>Neopterygii</taxon>
        <taxon>Teleostei</taxon>
        <taxon>Neoteleostei</taxon>
        <taxon>Acanthomorphata</taxon>
        <taxon>Gobiaria</taxon>
        <taxon>Gobiiformes</taxon>
        <taxon>Gobioidei</taxon>
        <taxon>Gobiidae</taxon>
        <taxon>Gobiinae</taxon>
        <taxon>Knipowitschia</taxon>
    </lineage>
</organism>
<feature type="compositionally biased region" description="Acidic residues" evidence="2">
    <location>
        <begin position="286"/>
        <end position="298"/>
    </location>
</feature>
<reference evidence="4 5" key="1">
    <citation type="submission" date="2024-04" db="EMBL/GenBank/DDBJ databases">
        <authorList>
            <person name="Waldvogel A.-M."/>
            <person name="Schoenle A."/>
        </authorList>
    </citation>
    <scope>NUCLEOTIDE SEQUENCE [LARGE SCALE GENOMIC DNA]</scope>
</reference>
<dbReference type="Proteomes" id="UP001497482">
    <property type="component" value="Chromosome 5"/>
</dbReference>
<feature type="region of interest" description="Disordered" evidence="2">
    <location>
        <begin position="105"/>
        <end position="230"/>
    </location>
</feature>
<comment type="similarity">
    <text evidence="1">Belongs to the FAM110 family.</text>
</comment>
<proteinExistence type="inferred from homology"/>
<evidence type="ECO:0000256" key="1">
    <source>
        <dbReference type="ARBA" id="ARBA00010576"/>
    </source>
</evidence>
<protein>
    <recommendedName>
        <fullName evidence="3">Centrosome-associated FAM110 C-terminal domain-containing protein</fullName>
    </recommendedName>
</protein>
<dbReference type="Pfam" id="PF14160">
    <property type="entry name" value="FAM110_C"/>
    <property type="match status" value="1"/>
</dbReference>